<evidence type="ECO:0000313" key="2">
    <source>
        <dbReference type="EMBL" id="TYK67305.1"/>
    </source>
</evidence>
<dbReference type="RefSeq" id="WP_101343416.1">
    <property type="nucleotide sequence ID" value="NZ_PJAI02000001.1"/>
</dbReference>
<organism evidence="2 3">
    <name type="scientific">Colwellia echini</name>
    <dbReference type="NCBI Taxonomy" id="1982103"/>
    <lineage>
        <taxon>Bacteria</taxon>
        <taxon>Pseudomonadati</taxon>
        <taxon>Pseudomonadota</taxon>
        <taxon>Gammaproteobacteria</taxon>
        <taxon>Alteromonadales</taxon>
        <taxon>Colwelliaceae</taxon>
        <taxon>Colwellia</taxon>
    </lineage>
</organism>
<dbReference type="Pfam" id="PF00903">
    <property type="entry name" value="Glyoxalase"/>
    <property type="match status" value="1"/>
</dbReference>
<reference evidence="2 3" key="1">
    <citation type="submission" date="2019-08" db="EMBL/GenBank/DDBJ databases">
        <title>Microbe sample from Colwellia echini.</title>
        <authorList>
            <person name="Christiansen L."/>
            <person name="Pathiraja D."/>
            <person name="Schultz-Johansen M."/>
            <person name="Choi I.-G."/>
            <person name="Stougaard P."/>
        </authorList>
    </citation>
    <scope>NUCLEOTIDE SEQUENCE [LARGE SCALE GENOMIC DNA]</scope>
    <source>
        <strain evidence="2 3">A3</strain>
    </source>
</reference>
<accession>A0ABY3N1E3</accession>
<dbReference type="Proteomes" id="UP000815846">
    <property type="component" value="Unassembled WGS sequence"/>
</dbReference>
<gene>
    <name evidence="2" type="ORF">CWS31_001935</name>
</gene>
<dbReference type="InterPro" id="IPR029068">
    <property type="entry name" value="Glyas_Bleomycin-R_OHBP_Dase"/>
</dbReference>
<dbReference type="SUPFAM" id="SSF54593">
    <property type="entry name" value="Glyoxalase/Bleomycin resistance protein/Dihydroxybiphenyl dioxygenase"/>
    <property type="match status" value="1"/>
</dbReference>
<dbReference type="CDD" id="cd06587">
    <property type="entry name" value="VOC"/>
    <property type="match status" value="1"/>
</dbReference>
<dbReference type="Gene3D" id="3.10.180.10">
    <property type="entry name" value="2,3-Dihydroxybiphenyl 1,2-Dioxygenase, domain 1"/>
    <property type="match status" value="1"/>
</dbReference>
<evidence type="ECO:0000259" key="1">
    <source>
        <dbReference type="PROSITE" id="PS51819"/>
    </source>
</evidence>
<proteinExistence type="predicted"/>
<comment type="caution">
    <text evidence="2">The sequence shown here is derived from an EMBL/GenBank/DDBJ whole genome shotgun (WGS) entry which is preliminary data.</text>
</comment>
<sequence length="137" mass="15728">MYLEHINLTVNDIDDTLAFYKAAFPNWVVRGEGEQTWYGKSRRWLHFGDDDQYLTFCSAGEGKARDLAGHQIGLAHFAYVVTNLSAMQARLLAAGFKLDKKGPEDPYRSNIYYIDPNGIEVEFVQYHSDLPEQRNAY</sequence>
<dbReference type="InterPro" id="IPR004360">
    <property type="entry name" value="Glyas_Fos-R_dOase_dom"/>
</dbReference>
<evidence type="ECO:0000313" key="3">
    <source>
        <dbReference type="Proteomes" id="UP000815846"/>
    </source>
</evidence>
<keyword evidence="3" id="KW-1185">Reference proteome</keyword>
<name>A0ABY3N1E3_9GAMM</name>
<dbReference type="EMBL" id="PJAI02000001">
    <property type="protein sequence ID" value="TYK67305.1"/>
    <property type="molecule type" value="Genomic_DNA"/>
</dbReference>
<dbReference type="PROSITE" id="PS51819">
    <property type="entry name" value="VOC"/>
    <property type="match status" value="1"/>
</dbReference>
<protein>
    <submittedName>
        <fullName evidence="2">VOC family protein</fullName>
    </submittedName>
</protein>
<dbReference type="InterPro" id="IPR037523">
    <property type="entry name" value="VOC_core"/>
</dbReference>
<feature type="domain" description="VOC" evidence="1">
    <location>
        <begin position="2"/>
        <end position="126"/>
    </location>
</feature>